<dbReference type="Proteomes" id="UP000595437">
    <property type="component" value="Chromosome 14"/>
</dbReference>
<dbReference type="AlphaFoldDB" id="A0A7T8GXS2"/>
<evidence type="ECO:0000313" key="4">
    <source>
        <dbReference type="EMBL" id="QQP39652.1"/>
    </source>
</evidence>
<dbReference type="GO" id="GO:0012505">
    <property type="term" value="C:endomembrane system"/>
    <property type="evidence" value="ECO:0007669"/>
    <property type="project" value="UniProtKB-SubCell"/>
</dbReference>
<name>A0A7T8GXS2_CALRO</name>
<reference evidence="5" key="1">
    <citation type="submission" date="2021-01" db="EMBL/GenBank/DDBJ databases">
        <title>Caligus Genome Assembly.</title>
        <authorList>
            <person name="Gallardo-Escarate C."/>
        </authorList>
    </citation>
    <scope>NUCLEOTIDE SEQUENCE [LARGE SCALE GENOMIC DNA]</scope>
</reference>
<organism evidence="4 5">
    <name type="scientific">Caligus rogercresseyi</name>
    <name type="common">Sea louse</name>
    <dbReference type="NCBI Taxonomy" id="217165"/>
    <lineage>
        <taxon>Eukaryota</taxon>
        <taxon>Metazoa</taxon>
        <taxon>Ecdysozoa</taxon>
        <taxon>Arthropoda</taxon>
        <taxon>Crustacea</taxon>
        <taxon>Multicrustacea</taxon>
        <taxon>Hexanauplia</taxon>
        <taxon>Copepoda</taxon>
        <taxon>Siphonostomatoida</taxon>
        <taxon>Caligidae</taxon>
        <taxon>Caligus</taxon>
    </lineage>
</organism>
<dbReference type="PANTHER" id="PTHR43681">
    <property type="entry name" value="TRANSMEMBRANE GTPASE FZO"/>
    <property type="match status" value="1"/>
</dbReference>
<comment type="subcellular location">
    <subcellularLocation>
        <location evidence="1">Endomembrane system</location>
        <topology evidence="1">Peripheral membrane protein</topology>
    </subcellularLocation>
</comment>
<dbReference type="Pfam" id="PF00350">
    <property type="entry name" value="Dynamin_N"/>
    <property type="match status" value="1"/>
</dbReference>
<dbReference type="InterPro" id="IPR051943">
    <property type="entry name" value="TRAFAC_Dynamin-like_GTPase"/>
</dbReference>
<keyword evidence="2" id="KW-0472">Membrane</keyword>
<dbReference type="InterPro" id="IPR027417">
    <property type="entry name" value="P-loop_NTPase"/>
</dbReference>
<evidence type="ECO:0000259" key="3">
    <source>
        <dbReference type="PROSITE" id="PS51718"/>
    </source>
</evidence>
<dbReference type="PROSITE" id="PS51718">
    <property type="entry name" value="G_DYNAMIN_2"/>
    <property type="match status" value="1"/>
</dbReference>
<accession>A0A7T8GXS2</accession>
<evidence type="ECO:0000313" key="5">
    <source>
        <dbReference type="Proteomes" id="UP000595437"/>
    </source>
</evidence>
<dbReference type="SUPFAM" id="SSF52540">
    <property type="entry name" value="P-loop containing nucleoside triphosphate hydrolases"/>
    <property type="match status" value="1"/>
</dbReference>
<dbReference type="GO" id="GO:0005525">
    <property type="term" value="F:GTP binding"/>
    <property type="evidence" value="ECO:0007669"/>
    <property type="project" value="InterPro"/>
</dbReference>
<dbReference type="Gene3D" id="3.40.50.300">
    <property type="entry name" value="P-loop containing nucleotide triphosphate hydrolases"/>
    <property type="match status" value="1"/>
</dbReference>
<dbReference type="EMBL" id="CP045903">
    <property type="protein sequence ID" value="QQP39652.1"/>
    <property type="molecule type" value="Genomic_DNA"/>
</dbReference>
<dbReference type="Gene3D" id="1.10.268.20">
    <property type="match status" value="1"/>
</dbReference>
<feature type="domain" description="Dynamin-type G" evidence="3">
    <location>
        <begin position="51"/>
        <end position="128"/>
    </location>
</feature>
<dbReference type="PANTHER" id="PTHR43681:SF1">
    <property type="entry name" value="SARCALUMENIN"/>
    <property type="match status" value="1"/>
</dbReference>
<evidence type="ECO:0000256" key="2">
    <source>
        <dbReference type="ARBA" id="ARBA00023136"/>
    </source>
</evidence>
<evidence type="ECO:0000256" key="1">
    <source>
        <dbReference type="ARBA" id="ARBA00004184"/>
    </source>
</evidence>
<dbReference type="OrthoDB" id="1716625at2759"/>
<keyword evidence="5" id="KW-1185">Reference proteome</keyword>
<dbReference type="InterPro" id="IPR045063">
    <property type="entry name" value="Dynamin_N"/>
</dbReference>
<proteinExistence type="predicted"/>
<dbReference type="InterPro" id="IPR031692">
    <property type="entry name" value="EHD_N"/>
</dbReference>
<protein>
    <recommendedName>
        <fullName evidence="3">Dynamin-type G domain-containing protein</fullName>
    </recommendedName>
</protein>
<gene>
    <name evidence="4" type="ORF">FKW44_020602</name>
</gene>
<dbReference type="Pfam" id="PF16880">
    <property type="entry name" value="EHD_N"/>
    <property type="match status" value="1"/>
</dbReference>
<sequence length="128" mass="14581">MFKRNKKSNEAKFIRNVSDGLKKVYKSKLYPLEEAYDFHDLISPGLNDCDFDAKPMVLLIGQYSTGKTSFIRYLLERDYPGLRIGPEPTTDTFNVVMYGEQEQVIPGNALAVDNKSSFAHYQSLAGRF</sequence>
<dbReference type="InterPro" id="IPR030381">
    <property type="entry name" value="G_DYNAMIN_dom"/>
</dbReference>